<evidence type="ECO:0000313" key="8">
    <source>
        <dbReference type="Proteomes" id="UP000032748"/>
    </source>
</evidence>
<dbReference type="GO" id="GO:0005436">
    <property type="term" value="F:sodium:phosphate symporter activity"/>
    <property type="evidence" value="ECO:0007669"/>
    <property type="project" value="InterPro"/>
</dbReference>
<dbReference type="GO" id="GO:0016740">
    <property type="term" value="F:transferase activity"/>
    <property type="evidence" value="ECO:0007669"/>
    <property type="project" value="UniProtKB-KW"/>
</dbReference>
<sequence length="569" mass="60374">MSGTTLLINLAGSIALLLWGTQMISSALLRGFGTQLRQWLGQHLSNRWMALLSGVAITGVLQSSTAVSLMASSFTATGALGLAPALAVMLGANIGSTLVVQLLSVDTSLLAPLALLAGFVTFRLRDDSRCESLGCALIGLGLMLLALHTLGATLGEVEGTPVFAALMRGLDGDMLIALLLAALLTWLCHSSVAVVLLVASLAATGLLSSVTAMALVLGVNIGGALPSLLGADSSVARRLPLGNLLVRLLGAGALLPCLPWIAQSPTVAALAPSLQVVYLHSLFNLVLALLFIGLTGPMAALLTRLLPEPQRDVDPGMPQYLDEAGLALATIGLSNAAREALRLADMLALMGERVLRLFQASTPAGADEVRRVDQSLDLLSAAIRAYLADIGQDGISDQDADRAQEILMFAINLEHAGDILASSLTQLASRRLRRGEQFSVFELDCIQSLHQALVDSLSLAVTVFLREDLASAHQLVDRKELVRRLEADASREHFRGLREDRSAWAESGDIFQRVLRDYRRVHHHIAALAYPALERAGERGPDATEPGELLVDHPLGIKPTARESMRCVS</sequence>
<dbReference type="KEGG" id="pcz:PCL1606_34010"/>
<feature type="transmembrane region" description="Helical" evidence="6">
    <location>
        <begin position="205"/>
        <end position="229"/>
    </location>
</feature>
<keyword evidence="3 6" id="KW-0812">Transmembrane</keyword>
<keyword evidence="5 6" id="KW-0472">Membrane</keyword>
<dbReference type="NCBIfam" id="NF037997">
    <property type="entry name" value="Na_Pi_symport"/>
    <property type="match status" value="1"/>
</dbReference>
<evidence type="ECO:0000256" key="6">
    <source>
        <dbReference type="SAM" id="Phobius"/>
    </source>
</evidence>
<proteinExistence type="predicted"/>
<dbReference type="PANTHER" id="PTHR10010">
    <property type="entry name" value="SOLUTE CARRIER FAMILY 34 SODIUM PHOSPHATE , MEMBER 2-RELATED"/>
    <property type="match status" value="1"/>
</dbReference>
<feature type="transmembrane region" description="Helical" evidence="6">
    <location>
        <begin position="50"/>
        <end position="71"/>
    </location>
</feature>
<evidence type="ECO:0000256" key="1">
    <source>
        <dbReference type="ARBA" id="ARBA00004651"/>
    </source>
</evidence>
<accession>A0A0D5Y1H3</accession>
<dbReference type="InterPro" id="IPR003841">
    <property type="entry name" value="Na/Pi_transpt"/>
</dbReference>
<dbReference type="Gene3D" id="1.20.58.220">
    <property type="entry name" value="Phosphate transport system protein phou homolog 2, domain 2"/>
    <property type="match status" value="1"/>
</dbReference>
<protein>
    <submittedName>
        <fullName evidence="7">Na/Pi cotransporter</fullName>
        <ecNumber evidence="7">2.7.1.69</ecNumber>
    </submittedName>
</protein>
<dbReference type="PATRIC" id="fig|587753.10.peg.3390"/>
<feature type="transmembrane region" description="Helical" evidence="6">
    <location>
        <begin position="175"/>
        <end position="199"/>
    </location>
</feature>
<evidence type="ECO:0000313" key="7">
    <source>
        <dbReference type="EMBL" id="AKA24852.1"/>
    </source>
</evidence>
<feature type="transmembrane region" description="Helical" evidence="6">
    <location>
        <begin position="6"/>
        <end position="29"/>
    </location>
</feature>
<dbReference type="GO" id="GO:0044341">
    <property type="term" value="P:sodium-dependent phosphate transport"/>
    <property type="evidence" value="ECO:0007669"/>
    <property type="project" value="InterPro"/>
</dbReference>
<dbReference type="InterPro" id="IPR038078">
    <property type="entry name" value="PhoU-like_sf"/>
</dbReference>
<dbReference type="EC" id="2.7.1.69" evidence="7"/>
<dbReference type="AlphaFoldDB" id="A0A0D5Y1H3"/>
<dbReference type="Pfam" id="PF02690">
    <property type="entry name" value="Na_Pi_cotrans"/>
    <property type="match status" value="2"/>
</dbReference>
<dbReference type="EMBL" id="CP011110">
    <property type="protein sequence ID" value="AKA24852.1"/>
    <property type="molecule type" value="Genomic_DNA"/>
</dbReference>
<keyword evidence="4 6" id="KW-1133">Transmembrane helix</keyword>
<gene>
    <name evidence="7" type="ORF">PCL1606_34010</name>
</gene>
<evidence type="ECO:0000256" key="4">
    <source>
        <dbReference type="ARBA" id="ARBA00022989"/>
    </source>
</evidence>
<keyword evidence="7" id="KW-0808">Transferase</keyword>
<dbReference type="SUPFAM" id="SSF109755">
    <property type="entry name" value="PhoU-like"/>
    <property type="match status" value="1"/>
</dbReference>
<dbReference type="Proteomes" id="UP000032748">
    <property type="component" value="Chromosome"/>
</dbReference>
<dbReference type="OrthoDB" id="5778511at2"/>
<comment type="subcellular location">
    <subcellularLocation>
        <location evidence="1">Cell membrane</location>
        <topology evidence="1">Multi-pass membrane protein</topology>
    </subcellularLocation>
</comment>
<keyword evidence="2" id="KW-1003">Cell membrane</keyword>
<evidence type="ECO:0000256" key="3">
    <source>
        <dbReference type="ARBA" id="ARBA00022692"/>
    </source>
</evidence>
<feature type="transmembrane region" description="Helical" evidence="6">
    <location>
        <begin position="77"/>
        <end position="100"/>
    </location>
</feature>
<dbReference type="PANTHER" id="PTHR10010:SF46">
    <property type="entry name" value="SODIUM-DEPENDENT PHOSPHATE TRANSPORT PROTEIN 2B"/>
    <property type="match status" value="1"/>
</dbReference>
<dbReference type="GO" id="GO:0005886">
    <property type="term" value="C:plasma membrane"/>
    <property type="evidence" value="ECO:0007669"/>
    <property type="project" value="UniProtKB-SubCell"/>
</dbReference>
<feature type="transmembrane region" description="Helical" evidence="6">
    <location>
        <begin position="107"/>
        <end position="124"/>
    </location>
</feature>
<feature type="transmembrane region" description="Helical" evidence="6">
    <location>
        <begin position="136"/>
        <end position="154"/>
    </location>
</feature>
<feature type="transmembrane region" description="Helical" evidence="6">
    <location>
        <begin position="282"/>
        <end position="302"/>
    </location>
</feature>
<evidence type="ECO:0000256" key="5">
    <source>
        <dbReference type="ARBA" id="ARBA00023136"/>
    </source>
</evidence>
<name>A0A0D5Y1H3_9PSED</name>
<evidence type="ECO:0000256" key="2">
    <source>
        <dbReference type="ARBA" id="ARBA00022475"/>
    </source>
</evidence>
<reference evidence="7 8" key="1">
    <citation type="journal article" date="2015" name="Mol. Plant Microbe Interact.">
        <title>Comparative Genomic Analysis of Pseudomonas chlororaphis PCL1606 Reveals New Insight into Antifungal Compounds Involved in Biocontrol.</title>
        <authorList>
            <person name="Calderon C.E."/>
            <person name="Ramos C."/>
            <person name="de Vicente A."/>
            <person name="Cazorla F.M."/>
        </authorList>
    </citation>
    <scope>NUCLEOTIDE SEQUENCE [LARGE SCALE GENOMIC DNA]</scope>
    <source>
        <strain evidence="7 8">PCL1606</strain>
    </source>
</reference>
<dbReference type="RefSeq" id="WP_045883561.1">
    <property type="nucleotide sequence ID" value="NZ_CP011110.1"/>
</dbReference>
<organism evidence="7 8">
    <name type="scientific">Pseudomonas chlororaphis</name>
    <dbReference type="NCBI Taxonomy" id="587753"/>
    <lineage>
        <taxon>Bacteria</taxon>
        <taxon>Pseudomonadati</taxon>
        <taxon>Pseudomonadota</taxon>
        <taxon>Gammaproteobacteria</taxon>
        <taxon>Pseudomonadales</taxon>
        <taxon>Pseudomonadaceae</taxon>
        <taxon>Pseudomonas</taxon>
    </lineage>
</organism>
<feature type="transmembrane region" description="Helical" evidence="6">
    <location>
        <begin position="241"/>
        <end position="262"/>
    </location>
</feature>